<dbReference type="GO" id="GO:0009507">
    <property type="term" value="C:chloroplast"/>
    <property type="evidence" value="ECO:0007669"/>
    <property type="project" value="TreeGrafter"/>
</dbReference>
<evidence type="ECO:0000313" key="3">
    <source>
        <dbReference type="Proteomes" id="UP001230188"/>
    </source>
</evidence>
<evidence type="ECO:0000259" key="1">
    <source>
        <dbReference type="PROSITE" id="PS51186"/>
    </source>
</evidence>
<dbReference type="Pfam" id="PF00583">
    <property type="entry name" value="Acetyltransf_1"/>
    <property type="match status" value="1"/>
</dbReference>
<protein>
    <recommendedName>
        <fullName evidence="1">N-acetyltransferase domain-containing protein</fullName>
    </recommendedName>
</protein>
<dbReference type="InterPro" id="IPR000182">
    <property type="entry name" value="GNAT_dom"/>
</dbReference>
<dbReference type="AlphaFoldDB" id="A0AAD7XPF9"/>
<dbReference type="SUPFAM" id="SSF55729">
    <property type="entry name" value="Acyl-CoA N-acyltransferases (Nat)"/>
    <property type="match status" value="1"/>
</dbReference>
<proteinExistence type="predicted"/>
<gene>
    <name evidence="2" type="ORF">CTAYLR_009593</name>
</gene>
<dbReference type="EMBL" id="JAQMWT010000168">
    <property type="protein sequence ID" value="KAJ8608433.1"/>
    <property type="molecule type" value="Genomic_DNA"/>
</dbReference>
<organism evidence="2 3">
    <name type="scientific">Chrysophaeum taylorii</name>
    <dbReference type="NCBI Taxonomy" id="2483200"/>
    <lineage>
        <taxon>Eukaryota</taxon>
        <taxon>Sar</taxon>
        <taxon>Stramenopiles</taxon>
        <taxon>Ochrophyta</taxon>
        <taxon>Pelagophyceae</taxon>
        <taxon>Pelagomonadales</taxon>
        <taxon>Pelagomonadaceae</taxon>
        <taxon>Chrysophaeum</taxon>
    </lineage>
</organism>
<dbReference type="GO" id="GO:0008080">
    <property type="term" value="F:N-acetyltransferase activity"/>
    <property type="evidence" value="ECO:0007669"/>
    <property type="project" value="TreeGrafter"/>
</dbReference>
<dbReference type="CDD" id="cd04301">
    <property type="entry name" value="NAT_SF"/>
    <property type="match status" value="1"/>
</dbReference>
<evidence type="ECO:0000313" key="2">
    <source>
        <dbReference type="EMBL" id="KAJ8608433.1"/>
    </source>
</evidence>
<comment type="caution">
    <text evidence="2">The sequence shown here is derived from an EMBL/GenBank/DDBJ whole genome shotgun (WGS) entry which is preliminary data.</text>
</comment>
<dbReference type="Proteomes" id="UP001230188">
    <property type="component" value="Unassembled WGS sequence"/>
</dbReference>
<dbReference type="Gene3D" id="3.40.630.30">
    <property type="match status" value="1"/>
</dbReference>
<sequence>MLWTFVFISSSAAYTSVVRHPGIGKAISKISTRPNEQMRVGIVSDLGSIVDLAHAEFEKGYEDPVQKFGLRLVLWLGFFLRLTYGVPLDHTLLVYETDDDLCGMVELSMQPAGKLAAAMPPPQWIKRLRGDLHPYLSNLLVSRTHRNRGIGRNLVRACEAVVQHHWCRDTLALHFDAQDPSLSRFYRRLGFQYGSTKMRAPLPITTTTTTEIDGFSLCYAVKPLEAVALRASKN</sequence>
<dbReference type="PANTHER" id="PTHR47443:SF3">
    <property type="entry name" value="GCN5-RELATED N-ACETYLTRANSFERASE 4, CHLOROPLASTIC"/>
    <property type="match status" value="1"/>
</dbReference>
<accession>A0AAD7XPF9</accession>
<dbReference type="PROSITE" id="PS51186">
    <property type="entry name" value="GNAT"/>
    <property type="match status" value="1"/>
</dbReference>
<feature type="domain" description="N-acetyltransferase" evidence="1">
    <location>
        <begin position="36"/>
        <end position="225"/>
    </location>
</feature>
<reference evidence="2" key="1">
    <citation type="submission" date="2023-01" db="EMBL/GenBank/DDBJ databases">
        <title>Metagenome sequencing of chrysophaentin producing Chrysophaeum taylorii.</title>
        <authorList>
            <person name="Davison J."/>
            <person name="Bewley C."/>
        </authorList>
    </citation>
    <scope>NUCLEOTIDE SEQUENCE</scope>
    <source>
        <strain evidence="2">NIES-1699</strain>
    </source>
</reference>
<dbReference type="PANTHER" id="PTHR47443">
    <property type="entry name" value="ACYL-COA N-ACYLTRANSFERASES (NAT) SUPERFAMILY PROTEIN"/>
    <property type="match status" value="1"/>
</dbReference>
<name>A0AAD7XPF9_9STRA</name>
<keyword evidence="3" id="KW-1185">Reference proteome</keyword>
<dbReference type="InterPro" id="IPR016181">
    <property type="entry name" value="Acyl_CoA_acyltransferase"/>
</dbReference>